<accession>A0A8T0IWQ5</accession>
<sequence length="124" mass="14040">MNSDIRRPLCRFVADFSDLSALRAHEVTIALYFLLRIAVKQSRDYELHDEGFMLQFGNFSFQVMLVNVGLRLNGVAELDSKGVDVRNGGRNSRGLSEEMRRRGLCAGVALWVLMENGERGGFWV</sequence>
<comment type="caution">
    <text evidence="1">The sequence shown here is derived from an EMBL/GenBank/DDBJ whole genome shotgun (WGS) entry which is preliminary data.</text>
</comment>
<reference evidence="1" key="1">
    <citation type="submission" date="2020-06" db="EMBL/GenBank/DDBJ databases">
        <title>WGS assembly of Ceratodon purpureus strain R40.</title>
        <authorList>
            <person name="Carey S.B."/>
            <person name="Jenkins J."/>
            <person name="Shu S."/>
            <person name="Lovell J.T."/>
            <person name="Sreedasyam A."/>
            <person name="Maumus F."/>
            <person name="Tiley G.P."/>
            <person name="Fernandez-Pozo N."/>
            <person name="Barry K."/>
            <person name="Chen C."/>
            <person name="Wang M."/>
            <person name="Lipzen A."/>
            <person name="Daum C."/>
            <person name="Saski C.A."/>
            <person name="Payton A.C."/>
            <person name="Mcbreen J.C."/>
            <person name="Conrad R.E."/>
            <person name="Kollar L.M."/>
            <person name="Olsson S."/>
            <person name="Huttunen S."/>
            <person name="Landis J.B."/>
            <person name="Wickett N.J."/>
            <person name="Johnson M.G."/>
            <person name="Rensing S.A."/>
            <person name="Grimwood J."/>
            <person name="Schmutz J."/>
            <person name="Mcdaniel S.F."/>
        </authorList>
    </citation>
    <scope>NUCLEOTIDE SEQUENCE</scope>
    <source>
        <strain evidence="1">R40</strain>
    </source>
</reference>
<dbReference type="EMBL" id="CM026422">
    <property type="protein sequence ID" value="KAG0587266.1"/>
    <property type="molecule type" value="Genomic_DNA"/>
</dbReference>
<dbReference type="AlphaFoldDB" id="A0A8T0IWQ5"/>
<evidence type="ECO:0000313" key="1">
    <source>
        <dbReference type="EMBL" id="KAG0587266.1"/>
    </source>
</evidence>
<protein>
    <submittedName>
        <fullName evidence="1">Uncharacterized protein</fullName>
    </submittedName>
</protein>
<evidence type="ECO:0000313" key="2">
    <source>
        <dbReference type="Proteomes" id="UP000822688"/>
    </source>
</evidence>
<proteinExistence type="predicted"/>
<gene>
    <name evidence="1" type="ORF">KC19_2G153000</name>
</gene>
<name>A0A8T0IWQ5_CERPU</name>
<organism evidence="1 2">
    <name type="scientific">Ceratodon purpureus</name>
    <name type="common">Fire moss</name>
    <name type="synonym">Dicranum purpureum</name>
    <dbReference type="NCBI Taxonomy" id="3225"/>
    <lineage>
        <taxon>Eukaryota</taxon>
        <taxon>Viridiplantae</taxon>
        <taxon>Streptophyta</taxon>
        <taxon>Embryophyta</taxon>
        <taxon>Bryophyta</taxon>
        <taxon>Bryophytina</taxon>
        <taxon>Bryopsida</taxon>
        <taxon>Dicranidae</taxon>
        <taxon>Pseudoditrichales</taxon>
        <taxon>Ditrichaceae</taxon>
        <taxon>Ceratodon</taxon>
    </lineage>
</organism>
<keyword evidence="2" id="KW-1185">Reference proteome</keyword>
<dbReference type="Proteomes" id="UP000822688">
    <property type="component" value="Chromosome 2"/>
</dbReference>